<dbReference type="AlphaFoldDB" id="A0A0F9MLD9"/>
<accession>A0A0F9MLD9</accession>
<dbReference type="EMBL" id="LAZR01005411">
    <property type="protein sequence ID" value="KKN00137.1"/>
    <property type="molecule type" value="Genomic_DNA"/>
</dbReference>
<evidence type="ECO:0000313" key="1">
    <source>
        <dbReference type="EMBL" id="KKN00137.1"/>
    </source>
</evidence>
<reference evidence="1" key="1">
    <citation type="journal article" date="2015" name="Nature">
        <title>Complex archaea that bridge the gap between prokaryotes and eukaryotes.</title>
        <authorList>
            <person name="Spang A."/>
            <person name="Saw J.H."/>
            <person name="Jorgensen S.L."/>
            <person name="Zaremba-Niedzwiedzka K."/>
            <person name="Martijn J."/>
            <person name="Lind A.E."/>
            <person name="van Eijk R."/>
            <person name="Schleper C."/>
            <person name="Guy L."/>
            <person name="Ettema T.J."/>
        </authorList>
    </citation>
    <scope>NUCLEOTIDE SEQUENCE</scope>
</reference>
<sequence length="41" mass="4012">MLAVAVDIGSVAEAAGEVDAAAKEALVGACDGAPFVLPKKR</sequence>
<gene>
    <name evidence="1" type="ORF">LCGC14_1140960</name>
</gene>
<name>A0A0F9MLD9_9ZZZZ</name>
<proteinExistence type="predicted"/>
<comment type="caution">
    <text evidence="1">The sequence shown here is derived from an EMBL/GenBank/DDBJ whole genome shotgun (WGS) entry which is preliminary data.</text>
</comment>
<organism evidence="1">
    <name type="scientific">marine sediment metagenome</name>
    <dbReference type="NCBI Taxonomy" id="412755"/>
    <lineage>
        <taxon>unclassified sequences</taxon>
        <taxon>metagenomes</taxon>
        <taxon>ecological metagenomes</taxon>
    </lineage>
</organism>
<protein>
    <submittedName>
        <fullName evidence="1">Uncharacterized protein</fullName>
    </submittedName>
</protein>